<dbReference type="Proteomes" id="UP000015442">
    <property type="component" value="Unassembled WGS sequence"/>
</dbReference>
<organism evidence="1 2">
    <name type="scientific">Leptospira noguchii serovar Panama str. CZ214</name>
    <dbReference type="NCBI Taxonomy" id="1001595"/>
    <lineage>
        <taxon>Bacteria</taxon>
        <taxon>Pseudomonadati</taxon>
        <taxon>Spirochaetota</taxon>
        <taxon>Spirochaetia</taxon>
        <taxon>Leptospirales</taxon>
        <taxon>Leptospiraceae</taxon>
        <taxon>Leptospira</taxon>
    </lineage>
</organism>
<dbReference type="InterPro" id="IPR025365">
    <property type="entry name" value="DUF4269"/>
</dbReference>
<comment type="caution">
    <text evidence="1">The sequence shown here is derived from an EMBL/GenBank/DDBJ whole genome shotgun (WGS) entry which is preliminary data.</text>
</comment>
<sequence>MKINFSITLFMNFEISFLSVDYLKNINTKTSDFEKISKFKPVITGTIPFNIDHNFSDVDISAIFSNIENFSKTLRNLFSNFLEFKLE</sequence>
<protein>
    <submittedName>
        <fullName evidence="1">PF14091 domain protein</fullName>
    </submittedName>
</protein>
<dbReference type="EMBL" id="AKWY02000033">
    <property type="protein sequence ID" value="EQA70168.1"/>
    <property type="molecule type" value="Genomic_DNA"/>
</dbReference>
<dbReference type="Pfam" id="PF14091">
    <property type="entry name" value="DUF4269"/>
    <property type="match status" value="1"/>
</dbReference>
<evidence type="ECO:0000313" key="2">
    <source>
        <dbReference type="Proteomes" id="UP000015442"/>
    </source>
</evidence>
<gene>
    <name evidence="1" type="ORF">LEP1GSC059_4153</name>
</gene>
<proteinExistence type="predicted"/>
<dbReference type="AlphaFoldDB" id="T0FAK7"/>
<name>T0FAK7_9LEPT</name>
<reference evidence="1 2" key="1">
    <citation type="submission" date="2013-05" db="EMBL/GenBank/DDBJ databases">
        <authorList>
            <person name="Harkins D.M."/>
            <person name="Durkin A.S."/>
            <person name="Brinkac L.M."/>
            <person name="Haft D.H."/>
            <person name="Selengut J.D."/>
            <person name="Sanka R."/>
            <person name="DePew J."/>
            <person name="Purushe J."/>
            <person name="Hartskeerl R.A."/>
            <person name="Ahmed A."/>
            <person name="van der Linden H."/>
            <person name="Goris M.G.A."/>
            <person name="Vinetz J.M."/>
            <person name="Sutton G.G."/>
            <person name="Nierman W.C."/>
            <person name="Fouts D.E."/>
        </authorList>
    </citation>
    <scope>NUCLEOTIDE SEQUENCE [LARGE SCALE GENOMIC DNA]</scope>
    <source>
        <strain evidence="1 2">CZ214</strain>
    </source>
</reference>
<evidence type="ECO:0000313" key="1">
    <source>
        <dbReference type="EMBL" id="EQA70168.1"/>
    </source>
</evidence>
<accession>T0FAK7</accession>